<dbReference type="AlphaFoldDB" id="A0A382A154"/>
<proteinExistence type="predicted"/>
<reference evidence="1" key="1">
    <citation type="submission" date="2018-05" db="EMBL/GenBank/DDBJ databases">
        <authorList>
            <person name="Lanie J.A."/>
            <person name="Ng W.-L."/>
            <person name="Kazmierczak K.M."/>
            <person name="Andrzejewski T.M."/>
            <person name="Davidsen T.M."/>
            <person name="Wayne K.J."/>
            <person name="Tettelin H."/>
            <person name="Glass J.I."/>
            <person name="Rusch D."/>
            <person name="Podicherti R."/>
            <person name="Tsui H.-C.T."/>
            <person name="Winkler M.E."/>
        </authorList>
    </citation>
    <scope>NUCLEOTIDE SEQUENCE</scope>
</reference>
<feature type="non-terminal residue" evidence="1">
    <location>
        <position position="24"/>
    </location>
</feature>
<evidence type="ECO:0000313" key="1">
    <source>
        <dbReference type="EMBL" id="SVA94971.1"/>
    </source>
</evidence>
<protein>
    <submittedName>
        <fullName evidence="1">Uncharacterized protein</fullName>
    </submittedName>
</protein>
<accession>A0A382A154</accession>
<dbReference type="EMBL" id="UINC01023398">
    <property type="protein sequence ID" value="SVA94971.1"/>
    <property type="molecule type" value="Genomic_DNA"/>
</dbReference>
<gene>
    <name evidence="1" type="ORF">METZ01_LOCUS147825</name>
</gene>
<sequence>MMILHVVGSSIEPTTYSHLPDCLS</sequence>
<organism evidence="1">
    <name type="scientific">marine metagenome</name>
    <dbReference type="NCBI Taxonomy" id="408172"/>
    <lineage>
        <taxon>unclassified sequences</taxon>
        <taxon>metagenomes</taxon>
        <taxon>ecological metagenomes</taxon>
    </lineage>
</organism>
<name>A0A382A154_9ZZZZ</name>